<organism evidence="2 3">
    <name type="scientific">Cymbomonas tetramitiformis</name>
    <dbReference type="NCBI Taxonomy" id="36881"/>
    <lineage>
        <taxon>Eukaryota</taxon>
        <taxon>Viridiplantae</taxon>
        <taxon>Chlorophyta</taxon>
        <taxon>Pyramimonadophyceae</taxon>
        <taxon>Pyramimonadales</taxon>
        <taxon>Pyramimonadaceae</taxon>
        <taxon>Cymbomonas</taxon>
    </lineage>
</organism>
<dbReference type="AlphaFoldDB" id="A0AAE0L226"/>
<protein>
    <submittedName>
        <fullName evidence="2">Uncharacterized protein</fullName>
    </submittedName>
</protein>
<feature type="compositionally biased region" description="Basic and acidic residues" evidence="1">
    <location>
        <begin position="65"/>
        <end position="84"/>
    </location>
</feature>
<feature type="compositionally biased region" description="Basic residues" evidence="1">
    <location>
        <begin position="85"/>
        <end position="96"/>
    </location>
</feature>
<feature type="region of interest" description="Disordered" evidence="1">
    <location>
        <begin position="1"/>
        <end position="127"/>
    </location>
</feature>
<accession>A0AAE0L226</accession>
<feature type="compositionally biased region" description="Basic and acidic residues" evidence="1">
    <location>
        <begin position="29"/>
        <end position="44"/>
    </location>
</feature>
<dbReference type="EMBL" id="LGRX02011503">
    <property type="protein sequence ID" value="KAK3268880.1"/>
    <property type="molecule type" value="Genomic_DNA"/>
</dbReference>
<proteinExistence type="predicted"/>
<evidence type="ECO:0000256" key="1">
    <source>
        <dbReference type="SAM" id="MobiDB-lite"/>
    </source>
</evidence>
<dbReference type="Proteomes" id="UP001190700">
    <property type="component" value="Unassembled WGS sequence"/>
</dbReference>
<sequence length="571" mass="63616">MEKTGLYDEPVDYSTSRAAQKDSGNPKVVEQKHGEDFRDPKGPSERVPLITPEDASGNHKSQTNSHKEELDRHSEGRRSVDGRKPRSRRSSRKSKSPSRSAAGYPESEADGGSVSVRSGTTNASEVPELVSAAIKQQRIMMSQMVQAQSELTRIAESQVQVTHVQAKMREEEAEVWSELFKSHVALQDCQTKQFQLQQKKISQQRALNHKPKPKKGFFKCLAAPPRDPPDMDTTDYTALLSQASDETIQGFKIVEEKMVAFKQILDDNKRGFEQLLSEAPKVSDDQKNEAAIRDKLLAGMATLGESKDASSKKHTLATKALDEQLSEFGTSAGVAAAAPSKRADTMTPPTPAVALVKTEVKEQVKGNGTEDPLDVLGDEHSDIGSSISSFRGDEQDEEVSLANTEPELRRVIKGLNGTWIKDNGLSDYPEQYIKQLELGWNVRSALKYFDRKSYIVDYQDHKLLQSAKAGPITIQDKFNLPDFYVAGAVSEETELPRLDQRKGTRYVTTELTEDGFNQYSRNEAPYAHVLGCKASLSADSQTLREEMSLRMENSDEVHSWSLYWTREQDGL</sequence>
<evidence type="ECO:0000313" key="3">
    <source>
        <dbReference type="Proteomes" id="UP001190700"/>
    </source>
</evidence>
<feature type="compositionally biased region" description="Polar residues" evidence="1">
    <location>
        <begin position="115"/>
        <end position="124"/>
    </location>
</feature>
<gene>
    <name evidence="2" type="ORF">CYMTET_22641</name>
</gene>
<reference evidence="2 3" key="1">
    <citation type="journal article" date="2015" name="Genome Biol. Evol.">
        <title>Comparative Genomics of a Bacterivorous Green Alga Reveals Evolutionary Causalities and Consequences of Phago-Mixotrophic Mode of Nutrition.</title>
        <authorList>
            <person name="Burns J.A."/>
            <person name="Paasch A."/>
            <person name="Narechania A."/>
            <person name="Kim E."/>
        </authorList>
    </citation>
    <scope>NUCLEOTIDE SEQUENCE [LARGE SCALE GENOMIC DNA]</scope>
    <source>
        <strain evidence="2 3">PLY_AMNH</strain>
    </source>
</reference>
<evidence type="ECO:0000313" key="2">
    <source>
        <dbReference type="EMBL" id="KAK3268880.1"/>
    </source>
</evidence>
<keyword evidence="3" id="KW-1185">Reference proteome</keyword>
<name>A0AAE0L226_9CHLO</name>
<comment type="caution">
    <text evidence="2">The sequence shown here is derived from an EMBL/GenBank/DDBJ whole genome shotgun (WGS) entry which is preliminary data.</text>
</comment>